<accession>A0A0M3ZK67</accession>
<dbReference type="KEGG" id="vg:26122860"/>
<dbReference type="EMBL" id="KP728110">
    <property type="protein sequence ID" value="ALA62544.1"/>
    <property type="molecule type" value="Genomic_DNA"/>
</dbReference>
<dbReference type="Proteomes" id="UP000142477">
    <property type="component" value="Segment"/>
</dbReference>
<dbReference type="GeneID" id="26122860"/>
<evidence type="ECO:0000313" key="1">
    <source>
        <dbReference type="EMBL" id="ALA62544.1"/>
    </source>
</evidence>
<organism evidence="1 2">
    <name type="scientific">Turkeypox virus</name>
    <dbReference type="NCBI Taxonomy" id="336486"/>
    <lineage>
        <taxon>Viruses</taxon>
        <taxon>Varidnaviria</taxon>
        <taxon>Bamfordvirae</taxon>
        <taxon>Nucleocytoviricota</taxon>
        <taxon>Pokkesviricetes</taxon>
        <taxon>Chitovirales</taxon>
        <taxon>Poxviridae</taxon>
        <taxon>Chordopoxvirinae</taxon>
        <taxon>Avipoxvirus</taxon>
        <taxon>Avipoxvirus turkeypox</taxon>
    </lineage>
</organism>
<dbReference type="OrthoDB" id="37863at10239"/>
<sequence length="188" mass="20699">MVLYPPAISVKLFNDSTASQIPAPILLCINTTFSIVGNISEITIPSASAVKSTDVFDAYLGATQCADAATCRAFSVHINSTLLFKPPKTKCIQAINRKNFNDMYGGKTRSHSLIWPDSTRMGSVKIWMAPVDVPEDKWDLVYPVGNSCHNGPLPKKMKVYNDKNIDDFCLTGKFSHVNDDDRGRKIIG</sequence>
<proteinExistence type="predicted"/>
<name>A0A0M3ZK67_9POXV</name>
<protein>
    <submittedName>
        <fullName evidence="1">Uncharacterized protein</fullName>
    </submittedName>
</protein>
<dbReference type="RefSeq" id="YP_009177191.1">
    <property type="nucleotide sequence ID" value="NC_028238.1"/>
</dbReference>
<reference evidence="1 2" key="1">
    <citation type="journal article" date="2015" name="Infect. Genet. Evol.">
        <title>Unique genomic organization of a novel Avipoxvirus detected in turkey (Meleagris gallopavo).</title>
        <authorList>
            <person name="Banyai K."/>
            <person name="Palya V."/>
            <person name="Denes B."/>
            <person name="Glavits R."/>
            <person name="Ivanics E."/>
            <person name="Horvath B."/>
            <person name="Farkas S.L."/>
            <person name="Marton S."/>
            <person name="Balint A."/>
            <person name="Gyuranecz M."/>
            <person name="Erdelyi K."/>
            <person name="Dan A."/>
        </authorList>
    </citation>
    <scope>NUCLEOTIDE SEQUENCE [LARGE SCALE GENOMIC DNA]</scope>
    <source>
        <strain evidence="1 2">TKPV-HU1124/2011</strain>
    </source>
</reference>
<keyword evidence="2" id="KW-1185">Reference proteome</keyword>
<evidence type="ECO:0000313" key="2">
    <source>
        <dbReference type="Proteomes" id="UP000142477"/>
    </source>
</evidence>